<sequence length="176" mass="18479">MSSTLSYKGISPTIDSSVFMVESSVVIGDSVIGADSSLWFNVVVRGDVNYIRIGERTNVQDNSVLHVTNNTHPLIIGSDVTIGHSVTLHGCTVGDRCLIGMGAIILDGAVIGEDSLVGAGALVTENTVIPPGSLVLGMPAKVARKLEAAEVARILKSSENYMGYVKNYRTQEGGDS</sequence>
<dbReference type="InterPro" id="IPR047324">
    <property type="entry name" value="LbH_gamma_CA-like"/>
</dbReference>
<dbReference type="InterPro" id="IPR050484">
    <property type="entry name" value="Transf_Hexapept/Carb_Anhydrase"/>
</dbReference>
<name>A0A3B0QSH9_9ZZZZ</name>
<keyword evidence="1" id="KW-0456">Lyase</keyword>
<organism evidence="1">
    <name type="scientific">hydrothermal vent metagenome</name>
    <dbReference type="NCBI Taxonomy" id="652676"/>
    <lineage>
        <taxon>unclassified sequences</taxon>
        <taxon>metagenomes</taxon>
        <taxon>ecological metagenomes</taxon>
    </lineage>
</organism>
<dbReference type="GO" id="GO:0004089">
    <property type="term" value="F:carbonate dehydratase activity"/>
    <property type="evidence" value="ECO:0007669"/>
    <property type="project" value="UniProtKB-EC"/>
</dbReference>
<dbReference type="SUPFAM" id="SSF51161">
    <property type="entry name" value="Trimeric LpxA-like enzymes"/>
    <property type="match status" value="1"/>
</dbReference>
<dbReference type="Gene3D" id="2.160.10.10">
    <property type="entry name" value="Hexapeptide repeat proteins"/>
    <property type="match status" value="1"/>
</dbReference>
<dbReference type="EC" id="4.2.1.1" evidence="1"/>
<dbReference type="AlphaFoldDB" id="A0A3B0QSH9"/>
<dbReference type="PANTHER" id="PTHR13061">
    <property type="entry name" value="DYNACTIN SUBUNIT P25"/>
    <property type="match status" value="1"/>
</dbReference>
<evidence type="ECO:0000313" key="1">
    <source>
        <dbReference type="EMBL" id="VAV83182.1"/>
    </source>
</evidence>
<dbReference type="PANTHER" id="PTHR13061:SF29">
    <property type="entry name" value="GAMMA CARBONIC ANHYDRASE-LIKE 1, MITOCHONDRIAL-RELATED"/>
    <property type="match status" value="1"/>
</dbReference>
<accession>A0A3B0QSH9</accession>
<dbReference type="CDD" id="cd04645">
    <property type="entry name" value="LbH_gamma_CA_like"/>
    <property type="match status" value="1"/>
</dbReference>
<dbReference type="EMBL" id="UOEA01000036">
    <property type="protein sequence ID" value="VAV83182.1"/>
    <property type="molecule type" value="Genomic_DNA"/>
</dbReference>
<dbReference type="Pfam" id="PF00132">
    <property type="entry name" value="Hexapep"/>
    <property type="match status" value="1"/>
</dbReference>
<dbReference type="InterPro" id="IPR011004">
    <property type="entry name" value="Trimer_LpxA-like_sf"/>
</dbReference>
<protein>
    <submittedName>
        <fullName evidence="1">Carbonic anhydrase, gamma class</fullName>
        <ecNumber evidence="1">4.2.1.1</ecNumber>
    </submittedName>
</protein>
<dbReference type="InterPro" id="IPR001451">
    <property type="entry name" value="Hexapep"/>
</dbReference>
<proteinExistence type="predicted"/>
<reference evidence="1" key="1">
    <citation type="submission" date="2018-06" db="EMBL/GenBank/DDBJ databases">
        <authorList>
            <person name="Zhirakovskaya E."/>
        </authorList>
    </citation>
    <scope>NUCLEOTIDE SEQUENCE</scope>
</reference>
<gene>
    <name evidence="1" type="ORF">MNBD_DELTA01-317</name>
</gene>